<keyword evidence="2" id="KW-1185">Reference proteome</keyword>
<comment type="caution">
    <text evidence="1">The sequence shown here is derived from an EMBL/GenBank/DDBJ whole genome shotgun (WGS) entry which is preliminary data.</text>
</comment>
<evidence type="ECO:0000313" key="2">
    <source>
        <dbReference type="Proteomes" id="UP000186922"/>
    </source>
</evidence>
<dbReference type="Proteomes" id="UP000186922">
    <property type="component" value="Unassembled WGS sequence"/>
</dbReference>
<proteinExistence type="predicted"/>
<dbReference type="AlphaFoldDB" id="A0A1D1VRM4"/>
<protein>
    <submittedName>
        <fullName evidence="1">Uncharacterized protein</fullName>
    </submittedName>
</protein>
<sequence length="158" mass="17699">MIKQPSTFLVWARDVSSKYTYWPVMVPLIRAGSARGQIDEDTLTFATFVSTNDANNILDAAEKALVSLTLFNILERPLIVLPDAISSFVPARISMTRVRIFLLNQELDFTSVNRLKLPPGEAIAIQVTNGTFSWYDGPQTHPCRHAPYLPNVLVLRPL</sequence>
<name>A0A1D1VRM4_RAMVA</name>
<dbReference type="STRING" id="947166.A0A1D1VRM4"/>
<organism evidence="1 2">
    <name type="scientific">Ramazzottius varieornatus</name>
    <name type="common">Water bear</name>
    <name type="synonym">Tardigrade</name>
    <dbReference type="NCBI Taxonomy" id="947166"/>
    <lineage>
        <taxon>Eukaryota</taxon>
        <taxon>Metazoa</taxon>
        <taxon>Ecdysozoa</taxon>
        <taxon>Tardigrada</taxon>
        <taxon>Eutardigrada</taxon>
        <taxon>Parachela</taxon>
        <taxon>Hypsibioidea</taxon>
        <taxon>Ramazzottiidae</taxon>
        <taxon>Ramazzottius</taxon>
    </lineage>
</organism>
<accession>A0A1D1VRM4</accession>
<dbReference type="EMBL" id="BDGG01000008">
    <property type="protein sequence ID" value="GAV02843.1"/>
    <property type="molecule type" value="Genomic_DNA"/>
</dbReference>
<evidence type="ECO:0000313" key="1">
    <source>
        <dbReference type="EMBL" id="GAV02843.1"/>
    </source>
</evidence>
<gene>
    <name evidence="1" type="primary">RvY_13358-1</name>
    <name evidence="1" type="synonym">RvY_13358.1</name>
    <name evidence="1" type="ORF">RvY_13358</name>
</gene>
<dbReference type="OrthoDB" id="1726658at2759"/>
<reference evidence="1 2" key="1">
    <citation type="journal article" date="2016" name="Nat. Commun.">
        <title>Extremotolerant tardigrade genome and improved radiotolerance of human cultured cells by tardigrade-unique protein.</title>
        <authorList>
            <person name="Hashimoto T."/>
            <person name="Horikawa D.D."/>
            <person name="Saito Y."/>
            <person name="Kuwahara H."/>
            <person name="Kozuka-Hata H."/>
            <person name="Shin-I T."/>
            <person name="Minakuchi Y."/>
            <person name="Ohishi K."/>
            <person name="Motoyama A."/>
            <person name="Aizu T."/>
            <person name="Enomoto A."/>
            <person name="Kondo K."/>
            <person name="Tanaka S."/>
            <person name="Hara Y."/>
            <person name="Koshikawa S."/>
            <person name="Sagara H."/>
            <person name="Miura T."/>
            <person name="Yokobori S."/>
            <person name="Miyagawa K."/>
            <person name="Suzuki Y."/>
            <person name="Kubo T."/>
            <person name="Oyama M."/>
            <person name="Kohara Y."/>
            <person name="Fujiyama A."/>
            <person name="Arakawa K."/>
            <person name="Katayama T."/>
            <person name="Toyoda A."/>
            <person name="Kunieda T."/>
        </authorList>
    </citation>
    <scope>NUCLEOTIDE SEQUENCE [LARGE SCALE GENOMIC DNA]</scope>
    <source>
        <strain evidence="1 2">YOKOZUNA-1</strain>
    </source>
</reference>